<comment type="caution">
    <text evidence="5">The sequence shown here is derived from an EMBL/GenBank/DDBJ whole genome shotgun (WGS) entry which is preliminary data.</text>
</comment>
<evidence type="ECO:0000313" key="5">
    <source>
        <dbReference type="EMBL" id="PJJ63468.1"/>
    </source>
</evidence>
<organism evidence="5 6">
    <name type="scientific">Compostimonas suwonensis</name>
    <dbReference type="NCBI Taxonomy" id="1048394"/>
    <lineage>
        <taxon>Bacteria</taxon>
        <taxon>Bacillati</taxon>
        <taxon>Actinomycetota</taxon>
        <taxon>Actinomycetes</taxon>
        <taxon>Micrococcales</taxon>
        <taxon>Microbacteriaceae</taxon>
        <taxon>Compostimonas</taxon>
    </lineage>
</organism>
<dbReference type="PANTHER" id="PTHR10545">
    <property type="entry name" value="DIAMINE N-ACETYLTRANSFERASE"/>
    <property type="match status" value="1"/>
</dbReference>
<dbReference type="SUPFAM" id="SSF55729">
    <property type="entry name" value="Acyl-CoA N-acyltransferases (Nat)"/>
    <property type="match status" value="1"/>
</dbReference>
<dbReference type="Gene3D" id="3.40.630.30">
    <property type="match status" value="1"/>
</dbReference>
<dbReference type="AlphaFoldDB" id="A0A2M9BZF9"/>
<dbReference type="OrthoDB" id="9805924at2"/>
<dbReference type="InterPro" id="IPR000182">
    <property type="entry name" value="GNAT_dom"/>
</dbReference>
<dbReference type="InterPro" id="IPR051016">
    <property type="entry name" value="Diverse_Substrate_AcTransf"/>
</dbReference>
<keyword evidence="6" id="KW-1185">Reference proteome</keyword>
<dbReference type="InterPro" id="IPR016181">
    <property type="entry name" value="Acyl_CoA_acyltransferase"/>
</dbReference>
<dbReference type="PANTHER" id="PTHR10545:SF42">
    <property type="entry name" value="ACETYLTRANSFERASE"/>
    <property type="match status" value="1"/>
</dbReference>
<dbReference type="EMBL" id="PGFB01000002">
    <property type="protein sequence ID" value="PJJ63468.1"/>
    <property type="molecule type" value="Genomic_DNA"/>
</dbReference>
<dbReference type="Proteomes" id="UP000230161">
    <property type="component" value="Unassembled WGS sequence"/>
</dbReference>
<feature type="domain" description="N-acetyltransferase" evidence="4">
    <location>
        <begin position="3"/>
        <end position="159"/>
    </location>
</feature>
<dbReference type="Pfam" id="PF00583">
    <property type="entry name" value="Acetyltransf_1"/>
    <property type="match status" value="1"/>
</dbReference>
<proteinExistence type="predicted"/>
<protein>
    <submittedName>
        <fullName evidence="5">L-amino acid N-acyltransferase YncA</fullName>
    </submittedName>
</protein>
<evidence type="ECO:0000256" key="3">
    <source>
        <dbReference type="SAM" id="MobiDB-lite"/>
    </source>
</evidence>
<reference evidence="5 6" key="1">
    <citation type="submission" date="2017-11" db="EMBL/GenBank/DDBJ databases">
        <title>Genomic Encyclopedia of Archaeal and Bacterial Type Strains, Phase II (KMG-II): From Individual Species to Whole Genera.</title>
        <authorList>
            <person name="Goeker M."/>
        </authorList>
    </citation>
    <scope>NUCLEOTIDE SEQUENCE [LARGE SCALE GENOMIC DNA]</scope>
    <source>
        <strain evidence="5 6">DSM 25625</strain>
    </source>
</reference>
<feature type="region of interest" description="Disordered" evidence="3">
    <location>
        <begin position="155"/>
        <end position="209"/>
    </location>
</feature>
<dbReference type="PROSITE" id="PS51186">
    <property type="entry name" value="GNAT"/>
    <property type="match status" value="1"/>
</dbReference>
<evidence type="ECO:0000259" key="4">
    <source>
        <dbReference type="PROSITE" id="PS51186"/>
    </source>
</evidence>
<accession>A0A2M9BZF9</accession>
<keyword evidence="2 5" id="KW-0012">Acyltransferase</keyword>
<dbReference type="CDD" id="cd04301">
    <property type="entry name" value="NAT_SF"/>
    <property type="match status" value="1"/>
</dbReference>
<sequence>MSSQIRPLTDGDFFSWLGLYEGYASFYEETLTDEKALRVWSWLSDGAHELEGIVAVDDEGNLVGLAHFRTFARPLAASTGIFLDDLYVAEGSREAGIGRSLIDSVTAIAAQRGASVVRWITAKDNETARRLYDDVAEKTKWVTYDFDVAPAAAAESTAQADAAAQPDAQADAAQPADAEPPHAGTEPEGSDPFAVTTPPSPGSDTRSEG</sequence>
<evidence type="ECO:0000256" key="1">
    <source>
        <dbReference type="ARBA" id="ARBA00022679"/>
    </source>
</evidence>
<evidence type="ECO:0000256" key="2">
    <source>
        <dbReference type="ARBA" id="ARBA00023315"/>
    </source>
</evidence>
<evidence type="ECO:0000313" key="6">
    <source>
        <dbReference type="Proteomes" id="UP000230161"/>
    </source>
</evidence>
<gene>
    <name evidence="5" type="ORF">CLV54_1134</name>
</gene>
<name>A0A2M9BZF9_9MICO</name>
<keyword evidence="1 5" id="KW-0808">Transferase</keyword>
<dbReference type="GO" id="GO:0008080">
    <property type="term" value="F:N-acetyltransferase activity"/>
    <property type="evidence" value="ECO:0007669"/>
    <property type="project" value="TreeGrafter"/>
</dbReference>
<dbReference type="RefSeq" id="WP_100343962.1">
    <property type="nucleotide sequence ID" value="NZ_PGFB01000002.1"/>
</dbReference>
<feature type="compositionally biased region" description="Low complexity" evidence="3">
    <location>
        <begin position="155"/>
        <end position="183"/>
    </location>
</feature>